<sequence length="254" mass="27497">MPYAKSSKAHQENRSASGKKATQRKRMNKNVPAPAAIESGDEDGDAPVVSVADLRLPDVTVLKLMKEALPKNVVIAQDVKDAMRRIPTIFGLFLTDHALQVTHAAKRRTLLPEDVVAALASNGFSTFCDKVMPVVEKRRANFRSNKKPKQEEEEMESAPTGGATSVPEPVANTDNAKGEEAEDEEEPTSLSANLYPGLPAGPFSHSLLVHDDTGEASVHYHENPFDGESDSDAERESSRSSNDEVEGNYTTAKG</sequence>
<dbReference type="GO" id="GO:0031490">
    <property type="term" value="F:chromatin DNA binding"/>
    <property type="evidence" value="ECO:0007669"/>
    <property type="project" value="TreeGrafter"/>
</dbReference>
<evidence type="ECO:0000256" key="4">
    <source>
        <dbReference type="SAM" id="MobiDB-lite"/>
    </source>
</evidence>
<keyword evidence="7" id="KW-1185">Reference proteome</keyword>
<organism evidence="6 7">
    <name type="scientific">Hypsibius exemplaris</name>
    <name type="common">Freshwater tardigrade</name>
    <dbReference type="NCBI Taxonomy" id="2072580"/>
    <lineage>
        <taxon>Eukaryota</taxon>
        <taxon>Metazoa</taxon>
        <taxon>Ecdysozoa</taxon>
        <taxon>Tardigrada</taxon>
        <taxon>Eutardigrada</taxon>
        <taxon>Parachela</taxon>
        <taxon>Hypsibioidea</taxon>
        <taxon>Hypsibiidae</taxon>
        <taxon>Hypsibius</taxon>
    </lineage>
</organism>
<dbReference type="SUPFAM" id="SSF47113">
    <property type="entry name" value="Histone-fold"/>
    <property type="match status" value="1"/>
</dbReference>
<feature type="compositionally biased region" description="Basic and acidic residues" evidence="4">
    <location>
        <begin position="232"/>
        <end position="242"/>
    </location>
</feature>
<dbReference type="GO" id="GO:0008622">
    <property type="term" value="C:epsilon DNA polymerase complex"/>
    <property type="evidence" value="ECO:0007669"/>
    <property type="project" value="TreeGrafter"/>
</dbReference>
<dbReference type="GO" id="GO:0008623">
    <property type="term" value="C:CHRAC"/>
    <property type="evidence" value="ECO:0007669"/>
    <property type="project" value="TreeGrafter"/>
</dbReference>
<dbReference type="InterPro" id="IPR009072">
    <property type="entry name" value="Histone-fold"/>
</dbReference>
<accession>A0A1W0WNI4</accession>
<evidence type="ECO:0000313" key="6">
    <source>
        <dbReference type="EMBL" id="OQV16774.1"/>
    </source>
</evidence>
<dbReference type="InterPro" id="IPR003958">
    <property type="entry name" value="CBFA_NFYB_domain"/>
</dbReference>
<dbReference type="GO" id="GO:0031507">
    <property type="term" value="P:heterochromatin formation"/>
    <property type="evidence" value="ECO:0007669"/>
    <property type="project" value="TreeGrafter"/>
</dbReference>
<dbReference type="EMBL" id="MTYJ01000070">
    <property type="protein sequence ID" value="OQV16774.1"/>
    <property type="molecule type" value="Genomic_DNA"/>
</dbReference>
<name>A0A1W0WNI4_HYPEX</name>
<dbReference type="GO" id="GO:0046982">
    <property type="term" value="F:protein heterodimerization activity"/>
    <property type="evidence" value="ECO:0007669"/>
    <property type="project" value="InterPro"/>
</dbReference>
<comment type="subcellular location">
    <subcellularLocation>
        <location evidence="1">Nucleus</location>
    </subcellularLocation>
</comment>
<dbReference type="Pfam" id="PF00808">
    <property type="entry name" value="CBFD_NFYB_HMF"/>
    <property type="match status" value="1"/>
</dbReference>
<dbReference type="PANTHER" id="PTHR46172">
    <property type="entry name" value="DNA POLYMERASE EPSILON SUBUNIT 3"/>
    <property type="match status" value="1"/>
</dbReference>
<dbReference type="InterPro" id="IPR051377">
    <property type="entry name" value="DNA_Pol-Epsilon_Subunit"/>
</dbReference>
<comment type="caution">
    <text evidence="6">The sequence shown here is derived from an EMBL/GenBank/DDBJ whole genome shotgun (WGS) entry which is preliminary data.</text>
</comment>
<feature type="domain" description="Transcription factor CBF/NF-Y/archaeal histone" evidence="5">
    <location>
        <begin position="55"/>
        <end position="119"/>
    </location>
</feature>
<dbReference type="Proteomes" id="UP000192578">
    <property type="component" value="Unassembled WGS sequence"/>
</dbReference>
<dbReference type="PANTHER" id="PTHR46172:SF1">
    <property type="entry name" value="DNA POLYMERASE EPSILON SUBUNIT 3"/>
    <property type="match status" value="1"/>
</dbReference>
<evidence type="ECO:0000256" key="1">
    <source>
        <dbReference type="ARBA" id="ARBA00004123"/>
    </source>
</evidence>
<evidence type="ECO:0000256" key="2">
    <source>
        <dbReference type="ARBA" id="ARBA00023242"/>
    </source>
</evidence>
<proteinExistence type="predicted"/>
<evidence type="ECO:0000259" key="5">
    <source>
        <dbReference type="Pfam" id="PF00808"/>
    </source>
</evidence>
<keyword evidence="2" id="KW-0539">Nucleus</keyword>
<gene>
    <name evidence="6" type="ORF">BV898_09130</name>
</gene>
<dbReference type="AlphaFoldDB" id="A0A1W0WNI4"/>
<dbReference type="GO" id="GO:0006974">
    <property type="term" value="P:DNA damage response"/>
    <property type="evidence" value="ECO:0007669"/>
    <property type="project" value="TreeGrafter"/>
</dbReference>
<evidence type="ECO:0000256" key="3">
    <source>
        <dbReference type="ARBA" id="ARBA00039793"/>
    </source>
</evidence>
<feature type="compositionally biased region" description="Basic and acidic residues" evidence="4">
    <location>
        <begin position="208"/>
        <end position="224"/>
    </location>
</feature>
<reference evidence="7" key="1">
    <citation type="submission" date="2017-01" db="EMBL/GenBank/DDBJ databases">
        <title>Comparative genomics of anhydrobiosis in the tardigrade Hypsibius dujardini.</title>
        <authorList>
            <person name="Yoshida Y."/>
            <person name="Koutsovoulos G."/>
            <person name="Laetsch D."/>
            <person name="Stevens L."/>
            <person name="Kumar S."/>
            <person name="Horikawa D."/>
            <person name="Ishino K."/>
            <person name="Komine S."/>
            <person name="Tomita M."/>
            <person name="Blaxter M."/>
            <person name="Arakawa K."/>
        </authorList>
    </citation>
    <scope>NUCLEOTIDE SEQUENCE [LARGE SCALE GENOMIC DNA]</scope>
    <source>
        <strain evidence="7">Z151</strain>
    </source>
</reference>
<dbReference type="OrthoDB" id="1707486at2759"/>
<dbReference type="GO" id="GO:0006272">
    <property type="term" value="P:leading strand elongation"/>
    <property type="evidence" value="ECO:0007669"/>
    <property type="project" value="TreeGrafter"/>
</dbReference>
<protein>
    <recommendedName>
        <fullName evidence="3">DNA polymerase epsilon subunit 3</fullName>
    </recommendedName>
</protein>
<feature type="region of interest" description="Disordered" evidence="4">
    <location>
        <begin position="1"/>
        <end position="44"/>
    </location>
</feature>
<evidence type="ECO:0000313" key="7">
    <source>
        <dbReference type="Proteomes" id="UP000192578"/>
    </source>
</evidence>
<dbReference type="Gene3D" id="1.10.20.10">
    <property type="entry name" value="Histone, subunit A"/>
    <property type="match status" value="1"/>
</dbReference>
<feature type="region of interest" description="Disordered" evidence="4">
    <location>
        <begin position="142"/>
        <end position="254"/>
    </location>
</feature>
<dbReference type="CDD" id="cd22928">
    <property type="entry name" value="HFD_POLE3_DPB4"/>
    <property type="match status" value="1"/>
</dbReference>